<dbReference type="Gene3D" id="3.90.1150.10">
    <property type="entry name" value="Aspartate Aminotransferase, domain 1"/>
    <property type="match status" value="1"/>
</dbReference>
<dbReference type="SMART" id="SM00825">
    <property type="entry name" value="PKS_KS"/>
    <property type="match status" value="1"/>
</dbReference>
<dbReference type="PANTHER" id="PTHR43775:SF37">
    <property type="entry name" value="SI:DKEY-61P9.11"/>
    <property type="match status" value="1"/>
</dbReference>
<evidence type="ECO:0000256" key="3">
    <source>
        <dbReference type="ARBA" id="ARBA00022553"/>
    </source>
</evidence>
<dbReference type="InterPro" id="IPR016039">
    <property type="entry name" value="Thiolase-like"/>
</dbReference>
<evidence type="ECO:0000256" key="4">
    <source>
        <dbReference type="ARBA" id="ARBA00022679"/>
    </source>
</evidence>
<reference evidence="11 12" key="1">
    <citation type="submission" date="2019-08" db="EMBL/GenBank/DDBJ databases">
        <title>Complete genome sequence of Candidatus Uab amorphum.</title>
        <authorList>
            <person name="Shiratori T."/>
            <person name="Suzuki S."/>
            <person name="Kakizawa Y."/>
            <person name="Ishida K."/>
        </authorList>
    </citation>
    <scope>NUCLEOTIDE SEQUENCE [LARGE SCALE GENOMIC DNA]</scope>
    <source>
        <strain evidence="11 12">SRT547</strain>
    </source>
</reference>
<dbReference type="SUPFAM" id="SSF53474">
    <property type="entry name" value="alpha/beta-Hydrolases"/>
    <property type="match status" value="1"/>
</dbReference>
<dbReference type="SUPFAM" id="SSF53383">
    <property type="entry name" value="PLP-dependent transferases"/>
    <property type="match status" value="1"/>
</dbReference>
<dbReference type="InterPro" id="IPR036736">
    <property type="entry name" value="ACP-like_sf"/>
</dbReference>
<dbReference type="InterPro" id="IPR014043">
    <property type="entry name" value="Acyl_transferase_dom"/>
</dbReference>
<dbReference type="PROSITE" id="PS00606">
    <property type="entry name" value="KS3_1"/>
    <property type="match status" value="1"/>
</dbReference>
<dbReference type="Pfam" id="PF00550">
    <property type="entry name" value="PP-binding"/>
    <property type="match status" value="1"/>
</dbReference>
<dbReference type="InterPro" id="IPR049704">
    <property type="entry name" value="Aminotrans_3_PPA_site"/>
</dbReference>
<comment type="cofactor">
    <cofactor evidence="1">
        <name>pyridoxal 5'-phosphate</name>
        <dbReference type="ChEBI" id="CHEBI:597326"/>
    </cofactor>
</comment>
<evidence type="ECO:0000259" key="10">
    <source>
        <dbReference type="PROSITE" id="PS52004"/>
    </source>
</evidence>
<dbReference type="PROSITE" id="PS52004">
    <property type="entry name" value="KS3_2"/>
    <property type="match status" value="1"/>
</dbReference>
<accession>A0A5S9ITA2</accession>
<protein>
    <submittedName>
        <fullName evidence="11">Putative polyketide synthase</fullName>
    </submittedName>
</protein>
<dbReference type="SUPFAM" id="SSF53901">
    <property type="entry name" value="Thiolase-like"/>
    <property type="match status" value="1"/>
</dbReference>
<dbReference type="InterPro" id="IPR015424">
    <property type="entry name" value="PyrdxlP-dep_Trfase"/>
</dbReference>
<gene>
    <name evidence="11" type="ORF">UABAM_05137</name>
</gene>
<evidence type="ECO:0000256" key="5">
    <source>
        <dbReference type="ARBA" id="ARBA00022898"/>
    </source>
</evidence>
<proteinExistence type="predicted"/>
<feature type="region of interest" description="Disordered" evidence="8">
    <location>
        <begin position="918"/>
        <end position="937"/>
    </location>
</feature>
<dbReference type="SMART" id="SM00827">
    <property type="entry name" value="PKS_AT"/>
    <property type="match status" value="1"/>
</dbReference>
<name>A0A5S9ITA2_UABAM</name>
<dbReference type="InterPro" id="IPR001227">
    <property type="entry name" value="Ac_transferase_dom_sf"/>
</dbReference>
<dbReference type="InterPro" id="IPR020841">
    <property type="entry name" value="PKS_Beta-ketoAc_synthase_dom"/>
</dbReference>
<sequence length="2294" mass="255609">MTERKNSKELLKEALIEIKKMRQKVREWESAPSTPIAVVGMSCRFAGDVDTPQKLWQMLLDKKDAVTEVPKERWNIDDYYDPDPNAPGKTYTRWGSFVSDADKFDASFFGIIPNEARMMDPQQRLILETAWEALEDGGQAPESWKDELVGVFLGISNNDYERIYNRMEKRDVDVYSGTGNTFSVASGRLSFLLGFQGPNVAIDTACSSSLVTVHMACQSLRNKECNMALAGGVSLLLSPEATIYFSKARMMSPDGRCKTFDAKANGYVRGEGCGFVVLKRLDDAIESRDNILAVIRGSAVNHDGKSSGLTVPNGVSQQLVIRNALQSGGVSPQDVSYVECHGTGTSLGDPIEIQSLAKVLGRDKEQSPTLKVGSIKTNIGHLEAAAGIAGLIKAVLCIQNKYLPAHLHFDTPSPHIAWDQFAIDVTKDGGEWQDTKRIAGVSSFGFSGTNSHVVVAEAPSAKRGGICCEENLFILSAKTQSGLDAIVQKYATYLPNTTHSLADICYTLQTGRNHFKYRLAIAEKDTAKITEALQKMASGETVRTVSIGKEQRNKGVVFLFTGQGSQYPQMAQQLYETHRVFRDAIDECAKYADQYLPQPLTKILYDTSCEVDINDTAITQPLLFCIEYALAQLWMSWGIRPAMVMGHSVGEFAAACVAGVFSVEDGIKLINERGRLMQSLPRDGSMVAIFASEQEVQSVVDKFKDEVSLATANGPKNNVISGNSEAISKICREFESKGVGYKKLTVSHAFHSPLMTPILDDFSKVAQQVTFHAPKIPLISNVSGKQVDNSIATPQYWREHIMATVRFQSAVEYAHEQGFRDFVEIGPSPTLIAMARRCVRDKEVNWLFSIRGSGNNNQQILENLGKLHVLGYKVEWPMVTYQQDVARVSLPTYAFQRKSFWLEGEEILTPAFVEHKKTTAPQEKPKTVAPASQKVTATTPPPQMFGEHCYYIDWQKTATPQAMTSEKKSWLVFSEGQKAKDFTEYLQQQGHEVMVLEKGKSFKQVSAKHFIVGAHKKEVFSKMCALFAKDGDSFDHVVYFWGVDNGGDDIDAGIENTKYVFDLTRAFVAQKDLAFTPNMWLVTQNACPVNNDVAVAQSFLWGIARGIAIEYPQWFGGVVDIDDTVQTDLLCREVQKNSYSVRTALRGETRYKPSMQPCEKREAKKLSLKDDATYMITGGLGAIGFAVAQKLAQNGAKKLLLVDCKSPDAKQQQQIDAWNIDCKTMECDLADTKQVQSLPQGIHGIFHAAGLLGDGLGIDKTTWEAFSRTLGPKVQGSMNLALHFPDVDFCVHFSSILTLYGMMGQSSYSTANAFQDAMAHHFDNHITINWGAWEKQGMAVESNQEQVLTALGANNFSADKGFAILENVIVQRDHAQVVATDITWKKFMLQFREDATPELFAAVIENARGNVQRQTAQRYATKTSGARLNRIMARLKIMASDLFGIEANEIEEDVSFLEMGGDSFLLIQIAQLIGEEFAVVISFQELIEDVNNLADLAKLIDEKLPEDEQQSEVAGDYVGDDIAGNDLEKILANQMKLMSQHLEKLRSEGANSVLDLQQRQLQGLATSGDQELVGPKSTLAPQTSRDPINLNLTEQQQKYLEDFLQRFAAKTATSKKITAENRHNLADRRTALIFRMETKEIIYPIIGEKSCGARIWDVDNNEYIDVSMGFGVHLFGHGADFLLKAIQDQLALGIHIGPQAMRANEVAKGIAEITGNERVAFCNTGTEAVMYAMRLARTVTNRRAIVMFNNSYHGMHDSLWGYRTPSGKTYPEKYLAGIPRSLVQDMVVLDYNDPASLDFIEANAEKIAGVMIEPVRSRSPHVQPREFLQKLRKITEDNDVPLIFDEVLVGFRLKRGGAQEWYDIRADIVTYGKIIGGGMPIGVVAGKSEYMDAVDGGLWQYGDDSFPEKMSTAFGGTFSKNPLTMAGAHAVIQYLKEQGPQLYDNLNQLTADLAAELNAYLSENRVPMKVVNCASIFRFIPTEMKGYLVPFDVDLFFHHMNYHGVYIWESRVCFMSTAHTKEDTQKIVAAVKRSVEDLRSGGFLLPETTKKIHYHTTIEKPKLRVFCFPYAGGGASLFRTFHETMPEGVEVVPIQYPGRENLIKEPLLKSVDKLVAEIYPDVKEMLDVPCVFLGYSLGALVAFEMVRKLRRENDTLPQELIVAAHRSPHLPDSTVQIHSLPDKEMVDVLRKTITDVPDQLWENEEMLKAYLPMIRADVTVSETYHYVDEEPLGCKILACGGTHDDHVSEEEILAWQKQTSAEFVHKMIEGTHFFLHDEKQDFHKMVANEMKKRC</sequence>
<dbReference type="Gene3D" id="3.40.50.1820">
    <property type="entry name" value="alpha/beta hydrolase"/>
    <property type="match status" value="1"/>
</dbReference>
<dbReference type="SUPFAM" id="SSF52151">
    <property type="entry name" value="FabD/lysophospholipase-like"/>
    <property type="match status" value="1"/>
</dbReference>
<keyword evidence="7" id="KW-0175">Coiled coil</keyword>
<dbReference type="GO" id="GO:0005886">
    <property type="term" value="C:plasma membrane"/>
    <property type="evidence" value="ECO:0007669"/>
    <property type="project" value="TreeGrafter"/>
</dbReference>
<dbReference type="SUPFAM" id="SSF51735">
    <property type="entry name" value="NAD(P)-binding Rossmann-fold domains"/>
    <property type="match status" value="2"/>
</dbReference>
<feature type="domain" description="Carrier" evidence="9">
    <location>
        <begin position="1429"/>
        <end position="1504"/>
    </location>
</feature>
<dbReference type="CDD" id="cd00833">
    <property type="entry name" value="PKS"/>
    <property type="match status" value="1"/>
</dbReference>
<dbReference type="GO" id="GO:0005737">
    <property type="term" value="C:cytoplasm"/>
    <property type="evidence" value="ECO:0007669"/>
    <property type="project" value="TreeGrafter"/>
</dbReference>
<comment type="function">
    <text evidence="6">Involved in production of the polyketide antibiotic thailandamide.</text>
</comment>
<dbReference type="InterPro" id="IPR015421">
    <property type="entry name" value="PyrdxlP-dep_Trfase_major"/>
</dbReference>
<dbReference type="Pfam" id="PF00109">
    <property type="entry name" value="ketoacyl-synt"/>
    <property type="match status" value="1"/>
</dbReference>
<dbReference type="Pfam" id="PF08659">
    <property type="entry name" value="KR"/>
    <property type="match status" value="1"/>
</dbReference>
<keyword evidence="3" id="KW-0597">Phosphoprotein</keyword>
<dbReference type="InterPro" id="IPR057326">
    <property type="entry name" value="KR_dom"/>
</dbReference>
<dbReference type="Gene3D" id="1.10.1200.10">
    <property type="entry name" value="ACP-like"/>
    <property type="match status" value="1"/>
</dbReference>
<dbReference type="Gene3D" id="3.40.47.10">
    <property type="match status" value="1"/>
</dbReference>
<dbReference type="GO" id="GO:0030170">
    <property type="term" value="F:pyridoxal phosphate binding"/>
    <property type="evidence" value="ECO:0007669"/>
    <property type="project" value="InterPro"/>
</dbReference>
<dbReference type="InterPro" id="IPR014030">
    <property type="entry name" value="Ketoacyl_synth_N"/>
</dbReference>
<evidence type="ECO:0000256" key="6">
    <source>
        <dbReference type="ARBA" id="ARBA00054155"/>
    </source>
</evidence>
<dbReference type="InterPro" id="IPR050091">
    <property type="entry name" value="PKS_NRPS_Biosynth_Enz"/>
</dbReference>
<dbReference type="InterPro" id="IPR029058">
    <property type="entry name" value="AB_hydrolase_fold"/>
</dbReference>
<keyword evidence="2" id="KW-0596">Phosphopantetheine</keyword>
<dbReference type="GO" id="GO:0071770">
    <property type="term" value="P:DIM/DIP cell wall layer assembly"/>
    <property type="evidence" value="ECO:0007669"/>
    <property type="project" value="TreeGrafter"/>
</dbReference>
<dbReference type="Gene3D" id="3.40.50.720">
    <property type="entry name" value="NAD(P)-binding Rossmann-like Domain"/>
    <property type="match status" value="1"/>
</dbReference>
<dbReference type="InterPro" id="IPR005814">
    <property type="entry name" value="Aminotrans_3"/>
</dbReference>
<dbReference type="SMART" id="SM00822">
    <property type="entry name" value="PKS_KR"/>
    <property type="match status" value="1"/>
</dbReference>
<keyword evidence="5" id="KW-0663">Pyridoxal phosphate</keyword>
<dbReference type="Proteomes" id="UP000326354">
    <property type="component" value="Chromosome"/>
</dbReference>
<dbReference type="SUPFAM" id="SSF55048">
    <property type="entry name" value="Probable ACP-binding domain of malonyl-CoA ACP transacylase"/>
    <property type="match status" value="1"/>
</dbReference>
<dbReference type="PROSITE" id="PS50075">
    <property type="entry name" value="CARRIER"/>
    <property type="match status" value="1"/>
</dbReference>
<dbReference type="OrthoDB" id="219272at2"/>
<dbReference type="SUPFAM" id="SSF47336">
    <property type="entry name" value="ACP-like"/>
    <property type="match status" value="1"/>
</dbReference>
<keyword evidence="12" id="KW-1185">Reference proteome</keyword>
<dbReference type="Pfam" id="PF00202">
    <property type="entry name" value="Aminotran_3"/>
    <property type="match status" value="1"/>
</dbReference>
<evidence type="ECO:0000256" key="1">
    <source>
        <dbReference type="ARBA" id="ARBA00001933"/>
    </source>
</evidence>
<dbReference type="InterPro" id="IPR016035">
    <property type="entry name" value="Acyl_Trfase/lysoPLipase"/>
</dbReference>
<evidence type="ECO:0000256" key="7">
    <source>
        <dbReference type="SAM" id="Coils"/>
    </source>
</evidence>
<dbReference type="RefSeq" id="WP_151970793.1">
    <property type="nucleotide sequence ID" value="NZ_AP019860.1"/>
</dbReference>
<evidence type="ECO:0000313" key="11">
    <source>
        <dbReference type="EMBL" id="BBM86750.1"/>
    </source>
</evidence>
<dbReference type="PANTHER" id="PTHR43775">
    <property type="entry name" value="FATTY ACID SYNTHASE"/>
    <property type="match status" value="1"/>
</dbReference>
<dbReference type="GO" id="GO:0004315">
    <property type="term" value="F:3-oxoacyl-[acyl-carrier-protein] synthase activity"/>
    <property type="evidence" value="ECO:0007669"/>
    <property type="project" value="InterPro"/>
</dbReference>
<organism evidence="11 12">
    <name type="scientific">Uabimicrobium amorphum</name>
    <dbReference type="NCBI Taxonomy" id="2596890"/>
    <lineage>
        <taxon>Bacteria</taxon>
        <taxon>Pseudomonadati</taxon>
        <taxon>Planctomycetota</taxon>
        <taxon>Candidatus Uabimicrobiia</taxon>
        <taxon>Candidatus Uabimicrobiales</taxon>
        <taxon>Candidatus Uabimicrobiaceae</taxon>
        <taxon>Candidatus Uabimicrobium</taxon>
    </lineage>
</organism>
<dbReference type="FunFam" id="3.40.47.10:FF:000019">
    <property type="entry name" value="Polyketide synthase type I"/>
    <property type="match status" value="1"/>
</dbReference>
<dbReference type="Pfam" id="PF00698">
    <property type="entry name" value="Acyl_transf_1"/>
    <property type="match status" value="1"/>
</dbReference>
<dbReference type="InterPro" id="IPR009081">
    <property type="entry name" value="PP-bd_ACP"/>
</dbReference>
<feature type="coiled-coil region" evidence="7">
    <location>
        <begin position="4"/>
        <end position="31"/>
    </location>
</feature>
<dbReference type="Gene3D" id="3.30.70.3290">
    <property type="match status" value="1"/>
</dbReference>
<dbReference type="CDD" id="cd00610">
    <property type="entry name" value="OAT_like"/>
    <property type="match status" value="1"/>
</dbReference>
<dbReference type="InterPro" id="IPR016036">
    <property type="entry name" value="Malonyl_transacylase_ACP-bd"/>
</dbReference>
<dbReference type="PROSITE" id="PS00600">
    <property type="entry name" value="AA_TRANSFER_CLASS_3"/>
    <property type="match status" value="1"/>
</dbReference>
<dbReference type="KEGG" id="uam:UABAM_05137"/>
<keyword evidence="4" id="KW-0808">Transferase</keyword>
<dbReference type="Pfam" id="PF22621">
    <property type="entry name" value="CurL-like_PKS_C"/>
    <property type="match status" value="1"/>
</dbReference>
<dbReference type="InterPro" id="IPR013968">
    <property type="entry name" value="PKS_KR"/>
</dbReference>
<dbReference type="Gene3D" id="3.40.640.10">
    <property type="entry name" value="Type I PLP-dependent aspartate aminotransferase-like (Major domain)"/>
    <property type="match status" value="1"/>
</dbReference>
<dbReference type="InterPro" id="IPR001031">
    <property type="entry name" value="Thioesterase"/>
</dbReference>
<dbReference type="InterPro" id="IPR018201">
    <property type="entry name" value="Ketoacyl_synth_AS"/>
</dbReference>
<dbReference type="Pfam" id="PF00975">
    <property type="entry name" value="Thioesterase"/>
    <property type="match status" value="1"/>
</dbReference>
<dbReference type="EMBL" id="AP019860">
    <property type="protein sequence ID" value="BBM86750.1"/>
    <property type="molecule type" value="Genomic_DNA"/>
</dbReference>
<dbReference type="InterPro" id="IPR036291">
    <property type="entry name" value="NAD(P)-bd_dom_sf"/>
</dbReference>
<evidence type="ECO:0000259" key="9">
    <source>
        <dbReference type="PROSITE" id="PS50075"/>
    </source>
</evidence>
<evidence type="ECO:0000256" key="8">
    <source>
        <dbReference type="SAM" id="MobiDB-lite"/>
    </source>
</evidence>
<evidence type="ECO:0000256" key="2">
    <source>
        <dbReference type="ARBA" id="ARBA00022450"/>
    </source>
</evidence>
<dbReference type="Pfam" id="PF02801">
    <property type="entry name" value="Ketoacyl-synt_C"/>
    <property type="match status" value="1"/>
</dbReference>
<dbReference type="InterPro" id="IPR015422">
    <property type="entry name" value="PyrdxlP-dep_Trfase_small"/>
</dbReference>
<feature type="domain" description="Ketosynthase family 3 (KS3)" evidence="10">
    <location>
        <begin position="33"/>
        <end position="457"/>
    </location>
</feature>
<dbReference type="GO" id="GO:0008483">
    <property type="term" value="F:transaminase activity"/>
    <property type="evidence" value="ECO:0007669"/>
    <property type="project" value="InterPro"/>
</dbReference>
<dbReference type="GO" id="GO:0006633">
    <property type="term" value="P:fatty acid biosynthetic process"/>
    <property type="evidence" value="ECO:0007669"/>
    <property type="project" value="InterPro"/>
</dbReference>
<dbReference type="FunFam" id="3.40.366.10:FF:000002">
    <property type="entry name" value="Probable polyketide synthase 2"/>
    <property type="match status" value="1"/>
</dbReference>
<dbReference type="InterPro" id="IPR014031">
    <property type="entry name" value="Ketoacyl_synth_C"/>
</dbReference>
<evidence type="ECO:0000313" key="12">
    <source>
        <dbReference type="Proteomes" id="UP000326354"/>
    </source>
</evidence>
<dbReference type="Gene3D" id="3.40.366.10">
    <property type="entry name" value="Malonyl-Coenzyme A Acyl Carrier Protein, domain 2"/>
    <property type="match status" value="1"/>
</dbReference>
<dbReference type="GO" id="GO:0004312">
    <property type="term" value="F:fatty acid synthase activity"/>
    <property type="evidence" value="ECO:0007669"/>
    <property type="project" value="TreeGrafter"/>
</dbReference>